<name>A0A4P9WTK8_9FUNG</name>
<protein>
    <submittedName>
        <fullName evidence="2">Uncharacterized protein</fullName>
    </submittedName>
</protein>
<dbReference type="Proteomes" id="UP000269721">
    <property type="component" value="Unassembled WGS sequence"/>
</dbReference>
<gene>
    <name evidence="2" type="ORF">BDK51DRAFT_35171</name>
</gene>
<feature type="region of interest" description="Disordered" evidence="1">
    <location>
        <begin position="1"/>
        <end position="47"/>
    </location>
</feature>
<evidence type="ECO:0000256" key="1">
    <source>
        <dbReference type="SAM" id="MobiDB-lite"/>
    </source>
</evidence>
<sequence>MKPELSCVQLPPSASPCDRNKAPLLRPVPQTDPAVQTQQENPDTDLGTVKKGRVEMFTTYPRSHCDYYGALMTLGLAGRYGSGDVAGLFWLWREEGEEVGSRWEAGVTDEVAPPVVAMPAVAFAPGDEPR</sequence>
<evidence type="ECO:0000313" key="3">
    <source>
        <dbReference type="Proteomes" id="UP000269721"/>
    </source>
</evidence>
<dbReference type="EMBL" id="KZ993906">
    <property type="protein sequence ID" value="RKO94406.1"/>
    <property type="molecule type" value="Genomic_DNA"/>
</dbReference>
<keyword evidence="3" id="KW-1185">Reference proteome</keyword>
<organism evidence="2 3">
    <name type="scientific">Blyttiomyces helicus</name>
    <dbReference type="NCBI Taxonomy" id="388810"/>
    <lineage>
        <taxon>Eukaryota</taxon>
        <taxon>Fungi</taxon>
        <taxon>Fungi incertae sedis</taxon>
        <taxon>Chytridiomycota</taxon>
        <taxon>Chytridiomycota incertae sedis</taxon>
        <taxon>Chytridiomycetes</taxon>
        <taxon>Chytridiomycetes incertae sedis</taxon>
        <taxon>Blyttiomyces</taxon>
    </lineage>
</organism>
<evidence type="ECO:0000313" key="2">
    <source>
        <dbReference type="EMBL" id="RKO94406.1"/>
    </source>
</evidence>
<reference evidence="3" key="1">
    <citation type="journal article" date="2018" name="Nat. Microbiol.">
        <title>Leveraging single-cell genomics to expand the fungal tree of life.</title>
        <authorList>
            <person name="Ahrendt S.R."/>
            <person name="Quandt C.A."/>
            <person name="Ciobanu D."/>
            <person name="Clum A."/>
            <person name="Salamov A."/>
            <person name="Andreopoulos B."/>
            <person name="Cheng J.F."/>
            <person name="Woyke T."/>
            <person name="Pelin A."/>
            <person name="Henrissat B."/>
            <person name="Reynolds N.K."/>
            <person name="Benny G.L."/>
            <person name="Smith M.E."/>
            <person name="James T.Y."/>
            <person name="Grigoriev I.V."/>
        </authorList>
    </citation>
    <scope>NUCLEOTIDE SEQUENCE [LARGE SCALE GENOMIC DNA]</scope>
</reference>
<accession>A0A4P9WTK8</accession>
<dbReference type="AlphaFoldDB" id="A0A4P9WTK8"/>
<proteinExistence type="predicted"/>